<dbReference type="AlphaFoldDB" id="R9PE88"/>
<feature type="compositionally biased region" description="Polar residues" evidence="1">
    <location>
        <begin position="1149"/>
        <end position="1158"/>
    </location>
</feature>
<feature type="region of interest" description="Disordered" evidence="1">
    <location>
        <begin position="1026"/>
        <end position="1158"/>
    </location>
</feature>
<feature type="compositionally biased region" description="Polar residues" evidence="1">
    <location>
        <begin position="100"/>
        <end position="109"/>
    </location>
</feature>
<feature type="compositionally biased region" description="Acidic residues" evidence="1">
    <location>
        <begin position="916"/>
        <end position="927"/>
    </location>
</feature>
<gene>
    <name evidence="2" type="ORF">PHSY_007274</name>
</gene>
<dbReference type="RefSeq" id="XP_012193258.1">
    <property type="nucleotide sequence ID" value="XM_012337868.1"/>
</dbReference>
<proteinExistence type="predicted"/>
<feature type="compositionally biased region" description="Pro residues" evidence="1">
    <location>
        <begin position="1248"/>
        <end position="1264"/>
    </location>
</feature>
<feature type="region of interest" description="Disordered" evidence="1">
    <location>
        <begin position="1201"/>
        <end position="1278"/>
    </location>
</feature>
<feature type="compositionally biased region" description="Basic and acidic residues" evidence="1">
    <location>
        <begin position="680"/>
        <end position="691"/>
    </location>
</feature>
<feature type="region of interest" description="Disordered" evidence="1">
    <location>
        <begin position="914"/>
        <end position="945"/>
    </location>
</feature>
<dbReference type="HOGENOM" id="CLU_263326_0_0_1"/>
<feature type="compositionally biased region" description="Low complexity" evidence="1">
    <location>
        <begin position="930"/>
        <end position="945"/>
    </location>
</feature>
<dbReference type="OrthoDB" id="2556461at2759"/>
<dbReference type="EMBL" id="DF238832">
    <property type="protein sequence ID" value="GAC99671.1"/>
    <property type="molecule type" value="Genomic_DNA"/>
</dbReference>
<feature type="compositionally biased region" description="Low complexity" evidence="1">
    <location>
        <begin position="1078"/>
        <end position="1094"/>
    </location>
</feature>
<dbReference type="eggNOG" id="KOG1216">
    <property type="taxonomic scope" value="Eukaryota"/>
</dbReference>
<protein>
    <submittedName>
        <fullName evidence="2">Uncharacterized protein</fullName>
    </submittedName>
</protein>
<feature type="compositionally biased region" description="Polar residues" evidence="1">
    <location>
        <begin position="283"/>
        <end position="296"/>
    </location>
</feature>
<feature type="compositionally biased region" description="Low complexity" evidence="1">
    <location>
        <begin position="221"/>
        <end position="243"/>
    </location>
</feature>
<feature type="region of interest" description="Disordered" evidence="1">
    <location>
        <begin position="873"/>
        <end position="898"/>
    </location>
</feature>
<keyword evidence="3" id="KW-1185">Reference proteome</keyword>
<feature type="region of interest" description="Disordered" evidence="1">
    <location>
        <begin position="342"/>
        <end position="385"/>
    </location>
</feature>
<feature type="compositionally biased region" description="Basic residues" evidence="1">
    <location>
        <begin position="362"/>
        <end position="371"/>
    </location>
</feature>
<feature type="region of interest" description="Disordered" evidence="1">
    <location>
        <begin position="663"/>
        <end position="701"/>
    </location>
</feature>
<evidence type="ECO:0000313" key="2">
    <source>
        <dbReference type="EMBL" id="GAC99671.1"/>
    </source>
</evidence>
<reference evidence="3" key="1">
    <citation type="journal article" date="2013" name="Genome Announc.">
        <title>Draft genome sequence of the basidiomycetous yeast-like fungus Pseudozyma hubeiensis SY62, which produces an abundant amount of the biosurfactant mannosylerythritol lipids.</title>
        <authorList>
            <person name="Konishi M."/>
            <person name="Hatada Y."/>
            <person name="Horiuchi J."/>
        </authorList>
    </citation>
    <scope>NUCLEOTIDE SEQUENCE [LARGE SCALE GENOMIC DNA]</scope>
    <source>
        <strain evidence="3">SY62</strain>
    </source>
</reference>
<feature type="region of interest" description="Disordered" evidence="1">
    <location>
        <begin position="489"/>
        <end position="515"/>
    </location>
</feature>
<accession>R9PE88</accession>
<feature type="compositionally biased region" description="Polar residues" evidence="1">
    <location>
        <begin position="68"/>
        <end position="85"/>
    </location>
</feature>
<organism evidence="2 3">
    <name type="scientific">Pseudozyma hubeiensis (strain SY62)</name>
    <name type="common">Yeast</name>
    <dbReference type="NCBI Taxonomy" id="1305764"/>
    <lineage>
        <taxon>Eukaryota</taxon>
        <taxon>Fungi</taxon>
        <taxon>Dikarya</taxon>
        <taxon>Basidiomycota</taxon>
        <taxon>Ustilaginomycotina</taxon>
        <taxon>Ustilaginomycetes</taxon>
        <taxon>Ustilaginales</taxon>
        <taxon>Ustilaginaceae</taxon>
        <taxon>Pseudozyma</taxon>
    </lineage>
</organism>
<feature type="compositionally biased region" description="Basic and acidic residues" evidence="1">
    <location>
        <begin position="1129"/>
        <end position="1145"/>
    </location>
</feature>
<feature type="region of interest" description="Disordered" evidence="1">
    <location>
        <begin position="584"/>
        <end position="606"/>
    </location>
</feature>
<dbReference type="Proteomes" id="UP000014071">
    <property type="component" value="Unassembled WGS sequence"/>
</dbReference>
<feature type="compositionally biased region" description="Basic and acidic residues" evidence="1">
    <location>
        <begin position="372"/>
        <end position="385"/>
    </location>
</feature>
<feature type="compositionally biased region" description="Low complexity" evidence="1">
    <location>
        <begin position="255"/>
        <end position="271"/>
    </location>
</feature>
<evidence type="ECO:0000313" key="3">
    <source>
        <dbReference type="Proteomes" id="UP000014071"/>
    </source>
</evidence>
<dbReference type="STRING" id="1305764.R9PE88"/>
<feature type="compositionally biased region" description="Low complexity" evidence="1">
    <location>
        <begin position="14"/>
        <end position="42"/>
    </location>
</feature>
<feature type="compositionally biased region" description="Polar residues" evidence="1">
    <location>
        <begin position="157"/>
        <end position="189"/>
    </location>
</feature>
<dbReference type="GeneID" id="24112537"/>
<feature type="compositionally biased region" description="Polar residues" evidence="1">
    <location>
        <begin position="310"/>
        <end position="319"/>
    </location>
</feature>
<sequence length="1278" mass="138467">MRSSTPLPTPPSPQQIHPSFAVPESSSSPASSSVPQVVSACSRADADVPSASPPLAVASTPAVAHPSLLTSAPHATQAHPASSMSDAIAESRDDDPSAVITASTPTNGMPQGDLMSASSSSSSSSSSAPAGLAAGPSIESAPRPHGDLTTDPDASAWPSTSASSGAQTPQPTPTVSTLQFASDALSTLPPSHPDAAAVPTSAAELLTVIHRKNKKAPAIQSPRPGSSGSARARSAATTPVPTSLLLSVKHDSFDTTAHSSRATTPTRTPSGRAKRQRRERNLGTPSASTSALPSIEQNDRRRSARVAKAVTTTTPDSSSLPNLALFGFSPYLENLVFNAKDTDRRTRSGGRGFRPPVERAPAKVKRTAPKNKAREADPDGPDDEAKSELYRQLCIISYQLQAHLDLVPHKSLAELNARFGTPSADDDDDDEANLVPASTDAANAVANPVALLNPSRAVTPAITIQKHDHYPEPSGSISSYTQHVVVKAEPPASPSLSTRQPEPSRPAYSPESSPEVALMDTVRPTYNGVPSYYPHSSQGVYQPQIQPQHEPNAWAAKVDEPEDEPMSPMFRPARSNIMSISALMSGPSPSKARSPTPELIQTPPRPVDALPMLTQEWTEDDEMASRFLQACAESIPKIDTTELDRLTQIAQLAAFDLEMLSAPSSPLPSTPSLSTPTTDQQKHDVSVKFDPRQLNPLDSLDTQELYDREEADYLEEMQNNDDLYENARYLASFDEVVDEWRAGELARLRLQLEMRKAEIERIWTCDRKLAWSTFVDSRAGGLYREAMAKASRARWQAEMEMDLLEVHRRQTRGLRKLTTDLWLPKGDEMEDEEIADIYKRYGQFVSGAKYPKMDDPLVRADVRKMRNALRAHKTLEREQQAKTKTQADGTEATEAAGATGEAVDVFADGISSYDSVSEEEFDSEEHDSDSSYVSSDSDISSLPSFSSVYSSPVVRSIADVDIGVSDLDALASEVASLADAGDESDEDADESLWARQIRLANQQAAQGLAAGTADSGAHTVIADSRAHSAMPSRAASPVVAGTAPAAKRDRKRKKRPPPPGARLWKKGRVQQDSDAVELEQQQQQQESKSELASQPGPYQNGINHHHHHDTNMVDAETNPSRVASPKLHSAREFPDYDYRSGDHRFMSQHHPSYGNNNSYGMRPSYLPGSAVEDYEYARPLHHDAYNSGRIYSSYGDPYARPSGHGGYPHEPAGYLGRPGEVNQQYSMTPPPPMMDHMMSRAYASYEHPAPPQHAYPSHPPPPLPSAAQQKNQWQQPPY</sequence>
<feature type="compositionally biased region" description="Low complexity" evidence="1">
    <location>
        <begin position="116"/>
        <end position="137"/>
    </location>
</feature>
<evidence type="ECO:0000256" key="1">
    <source>
        <dbReference type="SAM" id="MobiDB-lite"/>
    </source>
</evidence>
<feature type="region of interest" description="Disordered" evidence="1">
    <location>
        <begin position="1"/>
        <end position="319"/>
    </location>
</feature>
<name>R9PE88_PSEHS</name>
<feature type="compositionally biased region" description="Low complexity" evidence="1">
    <location>
        <begin position="889"/>
        <end position="898"/>
    </location>
</feature>